<dbReference type="InterPro" id="IPR029069">
    <property type="entry name" value="HotDog_dom_sf"/>
</dbReference>
<evidence type="ECO:0000256" key="1">
    <source>
        <dbReference type="ARBA" id="ARBA00005953"/>
    </source>
</evidence>
<dbReference type="CDD" id="cd00586">
    <property type="entry name" value="4HBT"/>
    <property type="match status" value="1"/>
</dbReference>
<keyword evidence="4" id="KW-1185">Reference proteome</keyword>
<dbReference type="NCBIfam" id="TIGR02799">
    <property type="entry name" value="thio_ybgC"/>
    <property type="match status" value="1"/>
</dbReference>
<proteinExistence type="inferred from homology"/>
<dbReference type="Gene3D" id="3.10.129.10">
    <property type="entry name" value="Hotdog Thioesterase"/>
    <property type="match status" value="1"/>
</dbReference>
<dbReference type="NCBIfam" id="TIGR00051">
    <property type="entry name" value="YbgC/FadM family acyl-CoA thioesterase"/>
    <property type="match status" value="1"/>
</dbReference>
<gene>
    <name evidence="3" type="ORF">SAMN02927930_00845</name>
</gene>
<evidence type="ECO:0000313" key="4">
    <source>
        <dbReference type="Proteomes" id="UP000199626"/>
    </source>
</evidence>
<keyword evidence="2 3" id="KW-0378">Hydrolase</keyword>
<dbReference type="PIRSF" id="PIRSF003230">
    <property type="entry name" value="YbgC"/>
    <property type="match status" value="1"/>
</dbReference>
<dbReference type="EMBL" id="FMXN01000003">
    <property type="protein sequence ID" value="SDB20900.1"/>
    <property type="molecule type" value="Genomic_DNA"/>
</dbReference>
<dbReference type="PANTHER" id="PTHR31793:SF37">
    <property type="entry name" value="ACYL-COA THIOESTER HYDROLASE YBGC"/>
    <property type="match status" value="1"/>
</dbReference>
<accession>A0A1G6BJU7</accession>
<dbReference type="Pfam" id="PF13279">
    <property type="entry name" value="4HBT_2"/>
    <property type="match status" value="1"/>
</dbReference>
<comment type="similarity">
    <text evidence="1">Belongs to the 4-hydroxybenzoyl-CoA thioesterase family.</text>
</comment>
<protein>
    <submittedName>
        <fullName evidence="3">Acyl-CoA thioester hydrolase</fullName>
    </submittedName>
</protein>
<name>A0A1G6BJU7_9GAMM</name>
<evidence type="ECO:0000256" key="2">
    <source>
        <dbReference type="ARBA" id="ARBA00022801"/>
    </source>
</evidence>
<dbReference type="OrthoDB" id="9808429at2"/>
<dbReference type="SUPFAM" id="SSF54637">
    <property type="entry name" value="Thioesterase/thiol ester dehydrase-isomerase"/>
    <property type="match status" value="1"/>
</dbReference>
<dbReference type="RefSeq" id="WP_092592069.1">
    <property type="nucleotide sequence ID" value="NZ_FMXN01000003.1"/>
</dbReference>
<dbReference type="GO" id="GO:0047617">
    <property type="term" value="F:fatty acyl-CoA hydrolase activity"/>
    <property type="evidence" value="ECO:0007669"/>
    <property type="project" value="TreeGrafter"/>
</dbReference>
<dbReference type="PANTHER" id="PTHR31793">
    <property type="entry name" value="4-HYDROXYBENZOYL-COA THIOESTERASE FAMILY MEMBER"/>
    <property type="match status" value="1"/>
</dbReference>
<dbReference type="InterPro" id="IPR014166">
    <property type="entry name" value="Tol-Pal_acyl-CoA_thioesterase"/>
</dbReference>
<evidence type="ECO:0000313" key="3">
    <source>
        <dbReference type="EMBL" id="SDB20900.1"/>
    </source>
</evidence>
<dbReference type="Proteomes" id="UP000199626">
    <property type="component" value="Unassembled WGS sequence"/>
</dbReference>
<dbReference type="InterPro" id="IPR006684">
    <property type="entry name" value="YbgC/YbaW"/>
</dbReference>
<sequence length="138" mass="15600">MLTFEWPVRVYYEDTDAGGIVYYANYLKFLERARTEWLRSLGIEQDAWLAQGVGFVVRQVQLDLLQPARFNDELIVTVVVERLGKASMVFTQQVRHRHGAILCQAQVKAACVQFGQSGASVKAVPMPPAIFEVLQRAN</sequence>
<dbReference type="STRING" id="1159017.SAMN02927930_00845"/>
<reference evidence="4" key="1">
    <citation type="submission" date="2016-10" db="EMBL/GenBank/DDBJ databases">
        <authorList>
            <person name="Varghese N."/>
            <person name="Submissions S."/>
        </authorList>
    </citation>
    <scope>NUCLEOTIDE SEQUENCE [LARGE SCALE GENOMIC DNA]</scope>
    <source>
        <strain evidence="4">CGMCC 1.10824</strain>
    </source>
</reference>
<dbReference type="AlphaFoldDB" id="A0A1G6BJU7"/>
<organism evidence="3 4">
    <name type="scientific">Pseudidiomarina indica</name>
    <dbReference type="NCBI Taxonomy" id="1159017"/>
    <lineage>
        <taxon>Bacteria</taxon>
        <taxon>Pseudomonadati</taxon>
        <taxon>Pseudomonadota</taxon>
        <taxon>Gammaproteobacteria</taxon>
        <taxon>Alteromonadales</taxon>
        <taxon>Idiomarinaceae</taxon>
        <taxon>Pseudidiomarina</taxon>
    </lineage>
</organism>
<dbReference type="FunFam" id="3.10.129.10:FF:000004">
    <property type="entry name" value="Tol-pal system-associated acyl-CoA thioesterase"/>
    <property type="match status" value="1"/>
</dbReference>
<dbReference type="InterPro" id="IPR050563">
    <property type="entry name" value="4-hydroxybenzoyl-CoA_TE"/>
</dbReference>